<dbReference type="InterPro" id="IPR029044">
    <property type="entry name" value="Nucleotide-diphossugar_trans"/>
</dbReference>
<dbReference type="Proteomes" id="UP000291838">
    <property type="component" value="Unassembled WGS sequence"/>
</dbReference>
<feature type="domain" description="Glycosyltransferase 2-like" evidence="4">
    <location>
        <begin position="10"/>
        <end position="121"/>
    </location>
</feature>
<dbReference type="EMBL" id="SDWS01000002">
    <property type="protein sequence ID" value="RYB92370.1"/>
    <property type="molecule type" value="Genomic_DNA"/>
</dbReference>
<dbReference type="OrthoDB" id="3177103at2"/>
<evidence type="ECO:0000259" key="4">
    <source>
        <dbReference type="Pfam" id="PF00535"/>
    </source>
</evidence>
<evidence type="ECO:0000256" key="3">
    <source>
        <dbReference type="ARBA" id="ARBA00022679"/>
    </source>
</evidence>
<dbReference type="SUPFAM" id="SSF53448">
    <property type="entry name" value="Nucleotide-diphospho-sugar transferases"/>
    <property type="match status" value="1"/>
</dbReference>
<dbReference type="PANTHER" id="PTHR43685:SF5">
    <property type="entry name" value="GLYCOSYLTRANSFERASE EPSE-RELATED"/>
    <property type="match status" value="1"/>
</dbReference>
<dbReference type="Gene3D" id="3.90.550.10">
    <property type="entry name" value="Spore Coat Polysaccharide Biosynthesis Protein SpsA, Chain A"/>
    <property type="match status" value="1"/>
</dbReference>
<dbReference type="GO" id="GO:0016757">
    <property type="term" value="F:glycosyltransferase activity"/>
    <property type="evidence" value="ECO:0007669"/>
    <property type="project" value="UniProtKB-KW"/>
</dbReference>
<keyword evidence="2" id="KW-0328">Glycosyltransferase</keyword>
<dbReference type="InterPro" id="IPR001173">
    <property type="entry name" value="Glyco_trans_2-like"/>
</dbReference>
<keyword evidence="3 5" id="KW-0808">Transferase</keyword>
<proteinExistence type="inferred from homology"/>
<protein>
    <submittedName>
        <fullName evidence="5">Glycosyltransferase</fullName>
    </submittedName>
</protein>
<evidence type="ECO:0000313" key="6">
    <source>
        <dbReference type="Proteomes" id="UP000291838"/>
    </source>
</evidence>
<dbReference type="InterPro" id="IPR050834">
    <property type="entry name" value="Glycosyltransf_2"/>
</dbReference>
<evidence type="ECO:0000313" key="5">
    <source>
        <dbReference type="EMBL" id="RYB92370.1"/>
    </source>
</evidence>
<reference evidence="5 6" key="1">
    <citation type="submission" date="2019-01" db="EMBL/GenBank/DDBJ databases">
        <title>Novel species of Nocardioides.</title>
        <authorList>
            <person name="Liu Q."/>
            <person name="Xin Y.-H."/>
        </authorList>
    </citation>
    <scope>NUCLEOTIDE SEQUENCE [LARGE SCALE GENOMIC DNA]</scope>
    <source>
        <strain evidence="5 6">HLT3-15</strain>
    </source>
</reference>
<evidence type="ECO:0000256" key="2">
    <source>
        <dbReference type="ARBA" id="ARBA00022676"/>
    </source>
</evidence>
<gene>
    <name evidence="5" type="ORF">EUA06_05280</name>
</gene>
<sequence>MAVPDSHDVTVVLTSYNHERFLEDAFASLVAQDHPHIRVIVTDDASTDSSVDVIERLLQHHGVDARRIFHATNEGLCQTLNEALELVETPYVVHLSGDDWMAPDRVSKQVSALAADPDAALVYGDAWIASTPSAGPTGLFSDFFTDDWRSHHDGELFKSLLRTDWIPAPSVMARTDALRSVGGYDESLPVEDYDMWLRLAAAGHHFLLLEEPLVTWRRWGNSQTDVLQRTSKVEQDILDLRVWGKHLGHSREIDAWLAPRLAHIAIQSLKSGSRSPVLTRVLRAVLKAQPSFTALGYYAAARFRQVS</sequence>
<dbReference type="RefSeq" id="WP_129473975.1">
    <property type="nucleotide sequence ID" value="NZ_SDWS01000002.1"/>
</dbReference>
<evidence type="ECO:0000256" key="1">
    <source>
        <dbReference type="ARBA" id="ARBA00006739"/>
    </source>
</evidence>
<keyword evidence="6" id="KW-1185">Reference proteome</keyword>
<accession>A0A4Q2RTG5</accession>
<name>A0A4Q2RTG5_9ACTN</name>
<comment type="caution">
    <text evidence="5">The sequence shown here is derived from an EMBL/GenBank/DDBJ whole genome shotgun (WGS) entry which is preliminary data.</text>
</comment>
<dbReference type="Pfam" id="PF00535">
    <property type="entry name" value="Glycos_transf_2"/>
    <property type="match status" value="1"/>
</dbReference>
<dbReference type="AlphaFoldDB" id="A0A4Q2RTG5"/>
<comment type="similarity">
    <text evidence="1">Belongs to the glycosyltransferase 2 family.</text>
</comment>
<dbReference type="PANTHER" id="PTHR43685">
    <property type="entry name" value="GLYCOSYLTRANSFERASE"/>
    <property type="match status" value="1"/>
</dbReference>
<organism evidence="5 6">
    <name type="scientific">Nocardioides glacieisoli</name>
    <dbReference type="NCBI Taxonomy" id="1168730"/>
    <lineage>
        <taxon>Bacteria</taxon>
        <taxon>Bacillati</taxon>
        <taxon>Actinomycetota</taxon>
        <taxon>Actinomycetes</taxon>
        <taxon>Propionibacteriales</taxon>
        <taxon>Nocardioidaceae</taxon>
        <taxon>Nocardioides</taxon>
    </lineage>
</organism>